<dbReference type="AlphaFoldDB" id="A0A0N4YI47"/>
<dbReference type="WBParaSite" id="NBR_0001656901-mRNA-1">
    <property type="protein sequence ID" value="NBR_0001656901-mRNA-1"/>
    <property type="gene ID" value="NBR_0001656901"/>
</dbReference>
<reference evidence="3" key="1">
    <citation type="submission" date="2017-02" db="UniProtKB">
        <authorList>
            <consortium name="WormBaseParasite"/>
        </authorList>
    </citation>
    <scope>IDENTIFICATION</scope>
</reference>
<proteinExistence type="predicted"/>
<accession>A0A0N4YI47</accession>
<keyword evidence="2" id="KW-1185">Reference proteome</keyword>
<evidence type="ECO:0000313" key="3">
    <source>
        <dbReference type="WBParaSite" id="NBR_0001656901-mRNA-1"/>
    </source>
</evidence>
<sequence length="68" mass="7732">MSTSNVRRLNASHCKCLRRIMEIHYAESITTWNYYVAAVQKIEPKLSLNEDYDSPATSCACQCVACQD</sequence>
<reference evidence="1 2" key="2">
    <citation type="submission" date="2018-11" db="EMBL/GenBank/DDBJ databases">
        <authorList>
            <consortium name="Pathogen Informatics"/>
        </authorList>
    </citation>
    <scope>NUCLEOTIDE SEQUENCE [LARGE SCALE GENOMIC DNA]</scope>
</reference>
<evidence type="ECO:0000313" key="1">
    <source>
        <dbReference type="EMBL" id="VDL80165.1"/>
    </source>
</evidence>
<dbReference type="Proteomes" id="UP000271162">
    <property type="component" value="Unassembled WGS sequence"/>
</dbReference>
<evidence type="ECO:0000313" key="2">
    <source>
        <dbReference type="Proteomes" id="UP000271162"/>
    </source>
</evidence>
<protein>
    <submittedName>
        <fullName evidence="3">GBBH-like_N domain-containing protein</fullName>
    </submittedName>
</protein>
<name>A0A0N4YI47_NIPBR</name>
<organism evidence="3">
    <name type="scientific">Nippostrongylus brasiliensis</name>
    <name type="common">Rat hookworm</name>
    <dbReference type="NCBI Taxonomy" id="27835"/>
    <lineage>
        <taxon>Eukaryota</taxon>
        <taxon>Metazoa</taxon>
        <taxon>Ecdysozoa</taxon>
        <taxon>Nematoda</taxon>
        <taxon>Chromadorea</taxon>
        <taxon>Rhabditida</taxon>
        <taxon>Rhabditina</taxon>
        <taxon>Rhabditomorpha</taxon>
        <taxon>Strongyloidea</taxon>
        <taxon>Heligmosomidae</taxon>
        <taxon>Nippostrongylus</taxon>
    </lineage>
</organism>
<dbReference type="EMBL" id="UYSL01022266">
    <property type="protein sequence ID" value="VDL80165.1"/>
    <property type="molecule type" value="Genomic_DNA"/>
</dbReference>
<gene>
    <name evidence="1" type="ORF">NBR_LOCUS16570</name>
</gene>